<dbReference type="Proteomes" id="UP000471216">
    <property type="component" value="Unassembled WGS sequence"/>
</dbReference>
<dbReference type="EMBL" id="CZBM01000001">
    <property type="protein sequence ID" value="CUP63061.1"/>
    <property type="molecule type" value="Genomic_DNA"/>
</dbReference>
<evidence type="ECO:0000313" key="8">
    <source>
        <dbReference type="Proteomes" id="UP000471216"/>
    </source>
</evidence>
<evidence type="ECO:0000313" key="7">
    <source>
        <dbReference type="Proteomes" id="UP000450599"/>
    </source>
</evidence>
<dbReference type="Proteomes" id="UP000450599">
    <property type="component" value="Unassembled WGS sequence"/>
</dbReference>
<dbReference type="EMBL" id="WKMW01000001">
    <property type="protein sequence ID" value="MRY82689.1"/>
    <property type="molecule type" value="Genomic_DNA"/>
</dbReference>
<feature type="transmembrane region" description="Helical" evidence="1">
    <location>
        <begin position="97"/>
        <end position="119"/>
    </location>
</feature>
<feature type="transmembrane region" description="Helical" evidence="1">
    <location>
        <begin position="57"/>
        <end position="76"/>
    </location>
</feature>
<feature type="transmembrane region" description="Helical" evidence="1">
    <location>
        <begin position="21"/>
        <end position="45"/>
    </location>
</feature>
<evidence type="ECO:0000313" key="6">
    <source>
        <dbReference type="Proteomes" id="UP000095332"/>
    </source>
</evidence>
<evidence type="ECO:0000313" key="3">
    <source>
        <dbReference type="EMBL" id="MRY82689.1"/>
    </source>
</evidence>
<dbReference type="RefSeq" id="WP_024986806.1">
    <property type="nucleotide sequence ID" value="NZ_CAJSZN010000002.1"/>
</dbReference>
<accession>A0A174PTX8</accession>
<dbReference type="EMBL" id="CP051672">
    <property type="protein sequence ID" value="QJE27474.1"/>
    <property type="molecule type" value="Genomic_DNA"/>
</dbReference>
<keyword evidence="1" id="KW-0472">Membrane</keyword>
<dbReference type="GeneID" id="93047418"/>
<evidence type="ECO:0000313" key="4">
    <source>
        <dbReference type="EMBL" id="MRZ04642.1"/>
    </source>
</evidence>
<evidence type="ECO:0000313" key="5">
    <source>
        <dbReference type="EMBL" id="QJE27474.1"/>
    </source>
</evidence>
<evidence type="ECO:0000256" key="1">
    <source>
        <dbReference type="SAM" id="Phobius"/>
    </source>
</evidence>
<proteinExistence type="predicted"/>
<dbReference type="EMBL" id="WKMX01000001">
    <property type="protein sequence ID" value="MRZ04642.1"/>
    <property type="molecule type" value="Genomic_DNA"/>
</dbReference>
<keyword evidence="1" id="KW-1133">Transmembrane helix</keyword>
<name>A0A174PTX8_PARDI</name>
<organism evidence="2 6">
    <name type="scientific">Parabacteroides distasonis</name>
    <dbReference type="NCBI Taxonomy" id="823"/>
    <lineage>
        <taxon>Bacteria</taxon>
        <taxon>Pseudomonadati</taxon>
        <taxon>Bacteroidota</taxon>
        <taxon>Bacteroidia</taxon>
        <taxon>Bacteroidales</taxon>
        <taxon>Tannerellaceae</taxon>
        <taxon>Parabacteroides</taxon>
    </lineage>
</organism>
<protein>
    <submittedName>
        <fullName evidence="2">Uncharacterized protein</fullName>
    </submittedName>
</protein>
<dbReference type="OrthoDB" id="1098997at2"/>
<evidence type="ECO:0000313" key="9">
    <source>
        <dbReference type="Proteomes" id="UP000501982"/>
    </source>
</evidence>
<sequence length="124" mass="14582">MIDYLYYRFYRLWLCSSLAEGAAFMAMLLFSVILSTNVLIVWGILTQYSIVAYPSDVQYYIIEGSLIAWLSGRFFIKNRYKKVIAKYDDENPMQRKVGIWVLAMYIAITLIVFFIEALYRQGKI</sequence>
<reference evidence="5 9" key="3">
    <citation type="submission" date="2020-04" db="EMBL/GenBank/DDBJ databases">
        <title>Complete Genomes and Methylome analysis of CBBP consortium that reverse antibiotic-induced susceptibility to vancomycin-resistant Enterococcus faecium infection.</title>
        <authorList>
            <person name="Fomenkov A."/>
            <person name="Zhang Z."/>
            <person name="Pamer E."/>
            <person name="Roberts R.J."/>
        </authorList>
    </citation>
    <scope>NUCLEOTIDE SEQUENCE [LARGE SCALE GENOMIC DNA]</scope>
    <source>
        <strain evidence="9">CBBP</strain>
        <strain evidence="5">CBBP-1</strain>
    </source>
</reference>
<evidence type="ECO:0000313" key="2">
    <source>
        <dbReference type="EMBL" id="CUP63061.1"/>
    </source>
</evidence>
<keyword evidence="1" id="KW-0812">Transmembrane</keyword>
<dbReference type="AlphaFoldDB" id="A0A174PTX8"/>
<reference evidence="7 8" key="2">
    <citation type="journal article" date="2019" name="Nat. Med.">
        <title>A library of human gut bacterial isolates paired with longitudinal multiomics data enables mechanistic microbiome research.</title>
        <authorList>
            <person name="Poyet M."/>
            <person name="Groussin M."/>
            <person name="Gibbons S.M."/>
            <person name="Avila-Pacheco J."/>
            <person name="Jiang X."/>
            <person name="Kearney S.M."/>
            <person name="Perrotta A.R."/>
            <person name="Berdy B."/>
            <person name="Zhao S."/>
            <person name="Lieberman T.D."/>
            <person name="Swanson P.K."/>
            <person name="Smith M."/>
            <person name="Roesemann S."/>
            <person name="Alexander J.E."/>
            <person name="Rich S.A."/>
            <person name="Livny J."/>
            <person name="Vlamakis H."/>
            <person name="Clish C."/>
            <person name="Bullock K."/>
            <person name="Deik A."/>
            <person name="Scott J."/>
            <person name="Pierce K.A."/>
            <person name="Xavier R.J."/>
            <person name="Alm E.J."/>
        </authorList>
    </citation>
    <scope>NUCLEOTIDE SEQUENCE [LARGE SCALE GENOMIC DNA]</scope>
    <source>
        <strain evidence="4 8">BIOML-A10</strain>
        <strain evidence="3 7">BIOML-A11</strain>
    </source>
</reference>
<dbReference type="Proteomes" id="UP000501982">
    <property type="component" value="Chromosome"/>
</dbReference>
<gene>
    <name evidence="2" type="ORF">ERS852560_00459</name>
    <name evidence="4" type="ORF">GKD54_00100</name>
    <name evidence="3" type="ORF">GKD58_00100</name>
    <name evidence="5" type="ORF">HHO38_03600</name>
</gene>
<dbReference type="Proteomes" id="UP000095332">
    <property type="component" value="Unassembled WGS sequence"/>
</dbReference>
<reference evidence="2 6" key="1">
    <citation type="submission" date="2015-09" db="EMBL/GenBank/DDBJ databases">
        <authorList>
            <consortium name="Pathogen Informatics"/>
        </authorList>
    </citation>
    <scope>NUCLEOTIDE SEQUENCE [LARGE SCALE GENOMIC DNA]</scope>
    <source>
        <strain evidence="2 6">2789STDY5834948</strain>
    </source>
</reference>